<sequence length="408" mass="46721">MTAIFALWNTSGFSLAADSNQRINEPGQIWIDPIQKIFSLPNHQVAFGGAGDSLIDMVDVNVLVSTWSKKLKEPLPTIEDYAISFLNWFNDQELPDTSAELNLDEFDSTIRENFEILKTEYPRFMEANAEEIADFLASKMVKQPIAALNVYGNRYLDLEINKFEYESDAEILSYESIFRIHNEVSAYRISSESYKNYWANCYTRCFSRASEIFPSIAGEEFDSDRDWHIGLIDSLIEVHENLFFPDATYARCMLIGYGENDWIPRAVVFRIYDSEWGVRQVAVEQVLDPKFQWYVTIGISSGVGDLARGYSSDFHESLIEVSSESLDESTNSELMSKLYELGTQRIQKSLNRIDSLTVRRLEFVARLFVELEALKSYLNEPLPGVGGDVQYITMTKDSTKSGVYHEYN</sequence>
<organism evidence="1 2">
    <name type="scientific">Candidatus Planktophila versatilis</name>
    <dbReference type="NCBI Taxonomy" id="1884905"/>
    <lineage>
        <taxon>Bacteria</taxon>
        <taxon>Bacillati</taxon>
        <taxon>Actinomycetota</taxon>
        <taxon>Actinomycetes</taxon>
        <taxon>Candidatus Nanopelagicales</taxon>
        <taxon>Candidatus Nanopelagicaceae</taxon>
        <taxon>Candidatus Planktophila</taxon>
    </lineage>
</organism>
<dbReference type="RefSeq" id="WP_095674588.1">
    <property type="nucleotide sequence ID" value="NZ_CP016774.1"/>
</dbReference>
<evidence type="ECO:0000313" key="2">
    <source>
        <dbReference type="Proteomes" id="UP000217177"/>
    </source>
</evidence>
<proteinExistence type="predicted"/>
<dbReference type="Proteomes" id="UP000217177">
    <property type="component" value="Chromosome"/>
</dbReference>
<keyword evidence="2" id="KW-1185">Reference proteome</keyword>
<gene>
    <name evidence="1" type="ORF">A1sIA79_02080</name>
</gene>
<evidence type="ECO:0000313" key="1">
    <source>
        <dbReference type="EMBL" id="ASY17031.1"/>
    </source>
</evidence>
<protein>
    <submittedName>
        <fullName evidence="1">Uncharacterized protein</fullName>
    </submittedName>
</protein>
<reference evidence="1 2" key="1">
    <citation type="submission" date="2016-07" db="EMBL/GenBank/DDBJ databases">
        <title>High microdiversification within the ubiquitous acI lineage of Actinobacteria.</title>
        <authorList>
            <person name="Neuenschwander S.M."/>
            <person name="Salcher M."/>
            <person name="Ghai R."/>
            <person name="Pernthaler J."/>
        </authorList>
    </citation>
    <scope>NUCLEOTIDE SEQUENCE [LARGE SCALE GENOMIC DNA]</scope>
    <source>
        <strain evidence="1">MMS-IA-79</strain>
    </source>
</reference>
<name>A0ABM6ME47_9ACTN</name>
<accession>A0ABM6ME47</accession>
<dbReference type="EMBL" id="CP016774">
    <property type="protein sequence ID" value="ASY17031.1"/>
    <property type="molecule type" value="Genomic_DNA"/>
</dbReference>